<protein>
    <submittedName>
        <fullName evidence="1">Uncharacterized protein</fullName>
    </submittedName>
</protein>
<accession>A0ABD3WR22</accession>
<dbReference type="AlphaFoldDB" id="A0ABD3WR22"/>
<gene>
    <name evidence="1" type="ORF">ACJMK2_034268</name>
</gene>
<name>A0ABD3WR22_SINWO</name>
<organism evidence="1 2">
    <name type="scientific">Sinanodonta woodiana</name>
    <name type="common">Chinese pond mussel</name>
    <name type="synonym">Anodonta woodiana</name>
    <dbReference type="NCBI Taxonomy" id="1069815"/>
    <lineage>
        <taxon>Eukaryota</taxon>
        <taxon>Metazoa</taxon>
        <taxon>Spiralia</taxon>
        <taxon>Lophotrochozoa</taxon>
        <taxon>Mollusca</taxon>
        <taxon>Bivalvia</taxon>
        <taxon>Autobranchia</taxon>
        <taxon>Heteroconchia</taxon>
        <taxon>Palaeoheterodonta</taxon>
        <taxon>Unionida</taxon>
        <taxon>Unionoidea</taxon>
        <taxon>Unionidae</taxon>
        <taxon>Unioninae</taxon>
        <taxon>Sinanodonta</taxon>
    </lineage>
</organism>
<keyword evidence="2" id="KW-1185">Reference proteome</keyword>
<dbReference type="EMBL" id="JBJQND010000005">
    <property type="protein sequence ID" value="KAL3876419.1"/>
    <property type="molecule type" value="Genomic_DNA"/>
</dbReference>
<dbReference type="Proteomes" id="UP001634394">
    <property type="component" value="Unassembled WGS sequence"/>
</dbReference>
<proteinExistence type="predicted"/>
<evidence type="ECO:0000313" key="2">
    <source>
        <dbReference type="Proteomes" id="UP001634394"/>
    </source>
</evidence>
<reference evidence="1 2" key="1">
    <citation type="submission" date="2024-11" db="EMBL/GenBank/DDBJ databases">
        <title>Chromosome-level genome assembly of the freshwater bivalve Anodonta woodiana.</title>
        <authorList>
            <person name="Chen X."/>
        </authorList>
    </citation>
    <scope>NUCLEOTIDE SEQUENCE [LARGE SCALE GENOMIC DNA]</scope>
    <source>
        <strain evidence="1">MN2024</strain>
        <tissue evidence="1">Gills</tissue>
    </source>
</reference>
<sequence>MVHAVSFSILSSSDFAYLAVNDFSLSTSQLAMAMSTEVIGSISSLPRDSFTESFSFLPESSSVMSPFVSYVDNRIHTASSFASSTLDDALLYENGFSVSTSQHSMTMSMPFSHIHQIILTSTDEDLIQKLNATSVVKEYSELVVGHTVFKSAYRAMSTTYNHTATGSIAQSLAFITETFCEKTASLYKSSDLKETIIEVASSSKTLDVNYPVSNTMISYLETVYGLSSTNSFISNTKTDVEMSSSTALILPTALFNSQSLLIIGTFYSNVYSTKTSNIPTITVSSYTRKPSNQSLSGML</sequence>
<comment type="caution">
    <text evidence="1">The sequence shown here is derived from an EMBL/GenBank/DDBJ whole genome shotgun (WGS) entry which is preliminary data.</text>
</comment>
<evidence type="ECO:0000313" key="1">
    <source>
        <dbReference type="EMBL" id="KAL3876419.1"/>
    </source>
</evidence>